<feature type="domain" description="Amidohydrolase-related" evidence="2">
    <location>
        <begin position="26"/>
        <end position="299"/>
    </location>
</feature>
<dbReference type="EMBL" id="FXTA01000001">
    <property type="protein sequence ID" value="SMO47533.1"/>
    <property type="molecule type" value="Genomic_DNA"/>
</dbReference>
<evidence type="ECO:0000313" key="5">
    <source>
        <dbReference type="Proteomes" id="UP000317289"/>
    </source>
</evidence>
<dbReference type="OrthoDB" id="5450317at2"/>
<gene>
    <name evidence="3" type="ORF">GJU42_05700</name>
    <name evidence="4" type="ORF">SAMN06265349_1011143</name>
</gene>
<proteinExistence type="predicted"/>
<dbReference type="InterPro" id="IPR032465">
    <property type="entry name" value="ACMSD"/>
</dbReference>
<dbReference type="RefSeq" id="WP_142449726.1">
    <property type="nucleotide sequence ID" value="NZ_FXTA01000001.1"/>
</dbReference>
<dbReference type="AlphaFoldDB" id="A0A521BK91"/>
<sequence>MNKTVLFFLIPIFFSQNITSQNRKIIDVHFHTRSAGDYGKIPPPNPITGKAPKAETNDMILNSNIALLKEYNVVKAICSGTLKRNADFISKDPSRFISSLEYPDHQNNSLPDTLAFKKLCEEHKISAFGELGLQYEGEVLSDKKYEPYLSICEKFGIPVAVHTGIAAPNTPYTCCPNFKIEAGKPLLLEPVLLKHPKLKVQLMHMGYPFLEETKALMVIFPQVYVDVSAVDWLVPKEEFYSYLKALITAGFEDRIMYGSDQMIWEDGISLSIKTVEEAPFLNDAQKDKIFYKNASKFFNIQ</sequence>
<evidence type="ECO:0000313" key="6">
    <source>
        <dbReference type="Proteomes" id="UP000468990"/>
    </source>
</evidence>
<dbReference type="EMBL" id="WKKG01000002">
    <property type="protein sequence ID" value="MRX67455.1"/>
    <property type="molecule type" value="Genomic_DNA"/>
</dbReference>
<name>A0A521BK91_9FLAO</name>
<dbReference type="GO" id="GO:0016787">
    <property type="term" value="F:hydrolase activity"/>
    <property type="evidence" value="ECO:0007669"/>
    <property type="project" value="InterPro"/>
</dbReference>
<reference evidence="4 5" key="1">
    <citation type="submission" date="2017-05" db="EMBL/GenBank/DDBJ databases">
        <authorList>
            <person name="Varghese N."/>
            <person name="Submissions S."/>
        </authorList>
    </citation>
    <scope>NUCLEOTIDE SEQUENCE [LARGE SCALE GENOMIC DNA]</scope>
    <source>
        <strain evidence="4 5">DSM 19382</strain>
    </source>
</reference>
<dbReference type="PANTHER" id="PTHR21240">
    <property type="entry name" value="2-AMINO-3-CARBOXYLMUCONATE-6-SEMIALDEHYDE DECARBOXYLASE"/>
    <property type="match status" value="1"/>
</dbReference>
<protein>
    <submittedName>
        <fullName evidence="3">Amidohydrolase family protein</fullName>
    </submittedName>
</protein>
<accession>A0A521BK91</accession>
<dbReference type="Pfam" id="PF04909">
    <property type="entry name" value="Amidohydro_2"/>
    <property type="match status" value="1"/>
</dbReference>
<keyword evidence="1" id="KW-0456">Lyase</keyword>
<dbReference type="GO" id="GO:0016831">
    <property type="term" value="F:carboxy-lyase activity"/>
    <property type="evidence" value="ECO:0007669"/>
    <property type="project" value="InterPro"/>
</dbReference>
<dbReference type="Proteomes" id="UP000468990">
    <property type="component" value="Unassembled WGS sequence"/>
</dbReference>
<dbReference type="Gene3D" id="3.20.20.140">
    <property type="entry name" value="Metal-dependent hydrolases"/>
    <property type="match status" value="1"/>
</dbReference>
<keyword evidence="6" id="KW-1185">Reference proteome</keyword>
<reference evidence="3 6" key="2">
    <citation type="submission" date="2019-11" db="EMBL/GenBank/DDBJ databases">
        <title>Flavobacterium resistens genome.</title>
        <authorList>
            <person name="Wilson V.M."/>
            <person name="Newman J.D."/>
        </authorList>
    </citation>
    <scope>NUCLEOTIDE SEQUENCE [LARGE SCALE GENOMIC DNA]</scope>
    <source>
        <strain evidence="3 6">DSM 19382</strain>
    </source>
</reference>
<dbReference type="InterPro" id="IPR006680">
    <property type="entry name" value="Amidohydro-rel"/>
</dbReference>
<evidence type="ECO:0000313" key="3">
    <source>
        <dbReference type="EMBL" id="MRX67455.1"/>
    </source>
</evidence>
<dbReference type="Proteomes" id="UP000317289">
    <property type="component" value="Unassembled WGS sequence"/>
</dbReference>
<organism evidence="4 5">
    <name type="scientific">Flavobacterium resistens</name>
    <dbReference type="NCBI Taxonomy" id="443612"/>
    <lineage>
        <taxon>Bacteria</taxon>
        <taxon>Pseudomonadati</taxon>
        <taxon>Bacteroidota</taxon>
        <taxon>Flavobacteriia</taxon>
        <taxon>Flavobacteriales</taxon>
        <taxon>Flavobacteriaceae</taxon>
        <taxon>Flavobacterium</taxon>
    </lineage>
</organism>
<evidence type="ECO:0000313" key="4">
    <source>
        <dbReference type="EMBL" id="SMO47533.1"/>
    </source>
</evidence>
<evidence type="ECO:0000256" key="1">
    <source>
        <dbReference type="ARBA" id="ARBA00023239"/>
    </source>
</evidence>
<dbReference type="InterPro" id="IPR032466">
    <property type="entry name" value="Metal_Hydrolase"/>
</dbReference>
<evidence type="ECO:0000259" key="2">
    <source>
        <dbReference type="Pfam" id="PF04909"/>
    </source>
</evidence>
<dbReference type="SUPFAM" id="SSF51556">
    <property type="entry name" value="Metallo-dependent hydrolases"/>
    <property type="match status" value="1"/>
</dbReference>